<feature type="compositionally biased region" description="Polar residues" evidence="1">
    <location>
        <begin position="477"/>
        <end position="486"/>
    </location>
</feature>
<dbReference type="PANTHER" id="PTHR45774">
    <property type="entry name" value="BTB/POZ DOMAIN-CONTAINING"/>
    <property type="match status" value="1"/>
</dbReference>
<dbReference type="PANTHER" id="PTHR45774:SF3">
    <property type="entry name" value="BTB (POZ) DOMAIN-CONTAINING 2B-RELATED"/>
    <property type="match status" value="1"/>
</dbReference>
<gene>
    <name evidence="3" type="primary">RvY_06288</name>
    <name evidence="3" type="synonym">RvY_06288.1</name>
    <name evidence="3" type="ORF">RvY_06288-1</name>
</gene>
<feature type="region of interest" description="Disordered" evidence="1">
    <location>
        <begin position="321"/>
        <end position="357"/>
    </location>
</feature>
<dbReference type="InterPro" id="IPR011333">
    <property type="entry name" value="SKP1/BTB/POZ_sf"/>
</dbReference>
<feature type="compositionally biased region" description="Low complexity" evidence="1">
    <location>
        <begin position="487"/>
        <end position="502"/>
    </location>
</feature>
<organism evidence="3 4">
    <name type="scientific">Ramazzottius varieornatus</name>
    <name type="common">Water bear</name>
    <name type="synonym">Tardigrade</name>
    <dbReference type="NCBI Taxonomy" id="947166"/>
    <lineage>
        <taxon>Eukaryota</taxon>
        <taxon>Metazoa</taxon>
        <taxon>Ecdysozoa</taxon>
        <taxon>Tardigrada</taxon>
        <taxon>Eutardigrada</taxon>
        <taxon>Parachela</taxon>
        <taxon>Hypsibioidea</taxon>
        <taxon>Ramazzottiidae</taxon>
        <taxon>Ramazzottius</taxon>
    </lineage>
</organism>
<evidence type="ECO:0000313" key="3">
    <source>
        <dbReference type="EMBL" id="GAU94531.1"/>
    </source>
</evidence>
<dbReference type="Pfam" id="PF07707">
    <property type="entry name" value="BACK"/>
    <property type="match status" value="1"/>
</dbReference>
<feature type="compositionally biased region" description="Basic and acidic residues" evidence="1">
    <location>
        <begin position="580"/>
        <end position="592"/>
    </location>
</feature>
<accession>A0A1D1UYL7</accession>
<dbReference type="AlphaFoldDB" id="A0A1D1UYL7"/>
<reference evidence="3 4" key="1">
    <citation type="journal article" date="2016" name="Nat. Commun.">
        <title>Extremotolerant tardigrade genome and improved radiotolerance of human cultured cells by tardigrade-unique protein.</title>
        <authorList>
            <person name="Hashimoto T."/>
            <person name="Horikawa D.D."/>
            <person name="Saito Y."/>
            <person name="Kuwahara H."/>
            <person name="Kozuka-Hata H."/>
            <person name="Shin-I T."/>
            <person name="Minakuchi Y."/>
            <person name="Ohishi K."/>
            <person name="Motoyama A."/>
            <person name="Aizu T."/>
            <person name="Enomoto A."/>
            <person name="Kondo K."/>
            <person name="Tanaka S."/>
            <person name="Hara Y."/>
            <person name="Koshikawa S."/>
            <person name="Sagara H."/>
            <person name="Miura T."/>
            <person name="Yokobori S."/>
            <person name="Miyagawa K."/>
            <person name="Suzuki Y."/>
            <person name="Kubo T."/>
            <person name="Oyama M."/>
            <person name="Kohara Y."/>
            <person name="Fujiyama A."/>
            <person name="Arakawa K."/>
            <person name="Katayama T."/>
            <person name="Toyoda A."/>
            <person name="Kunieda T."/>
        </authorList>
    </citation>
    <scope>NUCLEOTIDE SEQUENCE [LARGE SCALE GENOMIC DNA]</scope>
    <source>
        <strain evidence="3 4">YOKOZUNA-1</strain>
    </source>
</reference>
<feature type="compositionally biased region" description="Basic and acidic residues" evidence="1">
    <location>
        <begin position="321"/>
        <end position="331"/>
    </location>
</feature>
<sequence>MDVSMEEDNFEPFAVEREFFKVFWNGQESLKDMAEDSEIRQWLRSLLDDKELEQYKDVIFLCCGLDGHERTVRAHRLVLTTKSRTFADMLASHNDPAEPVRITGVDADVFETIIHYIYTGQITTPQRVVQTVELLYAANKYDIAPLSQLVKHFLECRLAHLNTKHFIMITQRVLDLQMDDLTTMCFTLVEQRTALVVQEPVFLRVSPEFIRRVLQLDSFAGIGENQVFARVLEWAVMRAGGQPDGLNQEGRPNESEFHLARPHVRQVLEPFIRDFRLVSVPKDDLAALVKNSGVFTEREQLTVSYYLLDQTKDLGEFTMKERHFTTADKTRRSQGPPQKAPRETANKPLPKGAPPVPVARTAHVVHHMEEKIVPSPVLEMPKVVQQSGRSPSQESVTVNGTPPAPASLKSPQDLEHHHTMDGMQVIKTNSNDSQPNMMEKFLMKFNDKGKSEGKESKGKKPKDKKAQSVGTVLARTPSANSHSMTYSPPSSNCSSAPNSPKSLRGTDDCPNLDQQSSAVKKRDKSSVSVSERPKSTLVDGPNRLGTSESNGSLGKKSGSRSGFNVFNIGRKSKWSPENARSSRELDKPEPPPRVKSVGNLNEVNSKQDLVAEI</sequence>
<feature type="compositionally biased region" description="Basic and acidic residues" evidence="1">
    <location>
        <begin position="448"/>
        <end position="458"/>
    </location>
</feature>
<evidence type="ECO:0000259" key="2">
    <source>
        <dbReference type="PROSITE" id="PS50097"/>
    </source>
</evidence>
<feature type="domain" description="BTB" evidence="2">
    <location>
        <begin position="56"/>
        <end position="126"/>
    </location>
</feature>
<dbReference type="PROSITE" id="PS50097">
    <property type="entry name" value="BTB"/>
    <property type="match status" value="1"/>
</dbReference>
<comment type="caution">
    <text evidence="3">The sequence shown here is derived from an EMBL/GenBank/DDBJ whole genome shotgun (WGS) entry which is preliminary data.</text>
</comment>
<dbReference type="InterPro" id="IPR011705">
    <property type="entry name" value="BACK"/>
</dbReference>
<name>A0A1D1UYL7_RAMVA</name>
<dbReference type="InterPro" id="IPR000210">
    <property type="entry name" value="BTB/POZ_dom"/>
</dbReference>
<dbReference type="EMBL" id="BDGG01000002">
    <property type="protein sequence ID" value="GAU94531.1"/>
    <property type="molecule type" value="Genomic_DNA"/>
</dbReference>
<feature type="compositionally biased region" description="Polar residues" evidence="1">
    <location>
        <begin position="384"/>
        <end position="400"/>
    </location>
</feature>
<dbReference type="SUPFAM" id="SSF54695">
    <property type="entry name" value="POZ domain"/>
    <property type="match status" value="1"/>
</dbReference>
<keyword evidence="4" id="KW-1185">Reference proteome</keyword>
<dbReference type="Proteomes" id="UP000186922">
    <property type="component" value="Unassembled WGS sequence"/>
</dbReference>
<feature type="compositionally biased region" description="Polar residues" evidence="1">
    <location>
        <begin position="598"/>
        <end position="607"/>
    </location>
</feature>
<feature type="region of interest" description="Disordered" evidence="1">
    <location>
        <begin position="376"/>
        <end position="415"/>
    </location>
</feature>
<dbReference type="STRING" id="947166.A0A1D1UYL7"/>
<dbReference type="SMART" id="SM00225">
    <property type="entry name" value="BTB"/>
    <property type="match status" value="1"/>
</dbReference>
<dbReference type="OrthoDB" id="45365at2759"/>
<dbReference type="Gene3D" id="3.30.710.10">
    <property type="entry name" value="Potassium Channel Kv1.1, Chain A"/>
    <property type="match status" value="1"/>
</dbReference>
<evidence type="ECO:0000313" key="4">
    <source>
        <dbReference type="Proteomes" id="UP000186922"/>
    </source>
</evidence>
<evidence type="ECO:0000256" key="1">
    <source>
        <dbReference type="SAM" id="MobiDB-lite"/>
    </source>
</evidence>
<protein>
    <recommendedName>
        <fullName evidence="2">BTB domain-containing protein</fullName>
    </recommendedName>
</protein>
<dbReference type="CDD" id="cd18186">
    <property type="entry name" value="BTB_POZ_ZBTB_KLHL-like"/>
    <property type="match status" value="1"/>
</dbReference>
<proteinExistence type="predicted"/>
<feature type="region of interest" description="Disordered" evidence="1">
    <location>
        <begin position="448"/>
        <end position="613"/>
    </location>
</feature>
<feature type="compositionally biased region" description="Low complexity" evidence="1">
    <location>
        <begin position="547"/>
        <end position="562"/>
    </location>
</feature>
<dbReference type="Pfam" id="PF00651">
    <property type="entry name" value="BTB"/>
    <property type="match status" value="1"/>
</dbReference>